<dbReference type="EMBL" id="SDIF01000003">
    <property type="protein sequence ID" value="RXS70943.1"/>
    <property type="molecule type" value="Genomic_DNA"/>
</dbReference>
<gene>
    <name evidence="2" type="ORF">EST54_02130</name>
</gene>
<dbReference type="Gene3D" id="3.40.50.10320">
    <property type="entry name" value="LmbE-like"/>
    <property type="match status" value="1"/>
</dbReference>
<evidence type="ECO:0000313" key="3">
    <source>
        <dbReference type="Proteomes" id="UP000289482"/>
    </source>
</evidence>
<dbReference type="InterPro" id="IPR024078">
    <property type="entry name" value="LmbE-like_dom_sf"/>
</dbReference>
<dbReference type="SUPFAM" id="SSF102588">
    <property type="entry name" value="LmbE-like"/>
    <property type="match status" value="1"/>
</dbReference>
<dbReference type="InterPro" id="IPR003737">
    <property type="entry name" value="GlcNAc_PI_deacetylase-related"/>
</dbReference>
<comment type="caution">
    <text evidence="2">The sequence shown here is derived from an EMBL/GenBank/DDBJ whole genome shotgun (WGS) entry which is preliminary data.</text>
</comment>
<accession>A0A4Q1RBQ3</accession>
<dbReference type="Pfam" id="PF02585">
    <property type="entry name" value="PIG-L"/>
    <property type="match status" value="1"/>
</dbReference>
<organism evidence="2 3">
    <name type="scientific">Streptomyces sioyaensis</name>
    <dbReference type="NCBI Taxonomy" id="67364"/>
    <lineage>
        <taxon>Bacteria</taxon>
        <taxon>Bacillati</taxon>
        <taxon>Actinomycetota</taxon>
        <taxon>Actinomycetes</taxon>
        <taxon>Kitasatosporales</taxon>
        <taxon>Streptomycetaceae</taxon>
        <taxon>Streptomyces</taxon>
    </lineage>
</organism>
<evidence type="ECO:0000256" key="1">
    <source>
        <dbReference type="ARBA" id="ARBA00022833"/>
    </source>
</evidence>
<keyword evidence="1" id="KW-0862">Zinc</keyword>
<dbReference type="AlphaFoldDB" id="A0A4Q1RBQ3"/>
<proteinExistence type="predicted"/>
<dbReference type="PANTHER" id="PTHR12993:SF28">
    <property type="entry name" value="LMBE FAMILY PROTEIN"/>
    <property type="match status" value="1"/>
</dbReference>
<dbReference type="GO" id="GO:0016811">
    <property type="term" value="F:hydrolase activity, acting on carbon-nitrogen (but not peptide) bonds, in linear amides"/>
    <property type="evidence" value="ECO:0007669"/>
    <property type="project" value="TreeGrafter"/>
</dbReference>
<sequence length="248" mass="26985">MPAEHLSPMPKDWQRALAVVAHPDDLEYGAAAAIAEWTAAGREVSYLLVTRGEAGIDGLPPAECAAVRVKEQRAGASLVGVHSVEFLDHHHDGVIEPGRTLRRDLSAAIRRHRPELLITLNHHDTWGGGHWNSPDHRVVGRAVLDAAGDAGNRWIFRDLTGAKGLAPWNGVRWVAVAGSPHPTHAAEVGPGIDRAVASLAAHATYIKGLRGPEQDPRTYARTFIEQMLRNGGERYRGHPATLFQVFPR</sequence>
<dbReference type="PANTHER" id="PTHR12993">
    <property type="entry name" value="N-ACETYLGLUCOSAMINYL-PHOSPHATIDYLINOSITOL DE-N-ACETYLASE-RELATED"/>
    <property type="match status" value="1"/>
</dbReference>
<dbReference type="GeneID" id="95776801"/>
<protein>
    <submittedName>
        <fullName evidence="2">PIG-L family deacetylase</fullName>
    </submittedName>
</protein>
<name>A0A4Q1RBQ3_9ACTN</name>
<dbReference type="GO" id="GO:0016137">
    <property type="term" value="P:glycoside metabolic process"/>
    <property type="evidence" value="ECO:0007669"/>
    <property type="project" value="UniProtKB-ARBA"/>
</dbReference>
<dbReference type="Proteomes" id="UP000289482">
    <property type="component" value="Unassembled WGS sequence"/>
</dbReference>
<dbReference type="RefSeq" id="WP_129244360.1">
    <property type="nucleotide sequence ID" value="NZ_JABZEL010000008.1"/>
</dbReference>
<evidence type="ECO:0000313" key="2">
    <source>
        <dbReference type="EMBL" id="RXS70943.1"/>
    </source>
</evidence>
<reference evidence="2 3" key="1">
    <citation type="submission" date="2019-01" db="EMBL/GenBank/DDBJ databases">
        <title>Draft genome sequences of the type strain Streptomyces sioyaensis DSM 40032 and its novel strain, TM32, a thermotolerant antibiotics-producing actinobacterium.</title>
        <authorList>
            <person name="Nakaew N."/>
            <person name="Lumyong S."/>
            <person name="Sloan W.T."/>
            <person name="Sungthong R."/>
        </authorList>
    </citation>
    <scope>NUCLEOTIDE SEQUENCE [LARGE SCALE GENOMIC DNA]</scope>
    <source>
        <strain evidence="2 3">DSM 40032</strain>
    </source>
</reference>
<keyword evidence="3" id="KW-1185">Reference proteome</keyword>